<dbReference type="RefSeq" id="WP_014137725.1">
    <property type="nucleotide sequence ID" value="NC_016109.1"/>
</dbReference>
<evidence type="ECO:0000313" key="2">
    <source>
        <dbReference type="EMBL" id="BAJ30426.1"/>
    </source>
</evidence>
<dbReference type="PATRIC" id="fig|452652.3.peg.4632"/>
<evidence type="ECO:0008006" key="4">
    <source>
        <dbReference type="Google" id="ProtNLM"/>
    </source>
</evidence>
<accession>E4NFZ6</accession>
<evidence type="ECO:0000256" key="1">
    <source>
        <dbReference type="SAM" id="SignalP"/>
    </source>
</evidence>
<gene>
    <name evidence="2" type="ordered locus">KSE_46450</name>
</gene>
<sequence length="108" mass="11101">MLKTRSLRALAVAVAATAALSLGVGAANATDLPGDYTTAVKLRADSNTSATAYGVGYPGQGNVSHCYKGGTTVGGNSFWDWNTDKATGVTGYSAEFYLTQGYAQPTHC</sequence>
<reference evidence="2 3" key="1">
    <citation type="journal article" date="2010" name="DNA Res.">
        <title>Genome sequence of Kitasatospora setae NBRC 14216T: an evolutionary snapshot of the family Streptomycetaceae.</title>
        <authorList>
            <person name="Ichikawa N."/>
            <person name="Oguchi A."/>
            <person name="Ikeda H."/>
            <person name="Ishikawa J."/>
            <person name="Kitani S."/>
            <person name="Watanabe Y."/>
            <person name="Nakamura S."/>
            <person name="Katano Y."/>
            <person name="Kishi E."/>
            <person name="Sasagawa M."/>
            <person name="Ankai A."/>
            <person name="Fukui S."/>
            <person name="Hashimoto Y."/>
            <person name="Kamata S."/>
            <person name="Otoguro M."/>
            <person name="Tanikawa S."/>
            <person name="Nihira T."/>
            <person name="Horinouchi S."/>
            <person name="Ohnishi Y."/>
            <person name="Hayakawa M."/>
            <person name="Kuzuyama T."/>
            <person name="Arisawa A."/>
            <person name="Nomoto F."/>
            <person name="Miura H."/>
            <person name="Takahashi Y."/>
            <person name="Fujita N."/>
        </authorList>
    </citation>
    <scope>NUCLEOTIDE SEQUENCE [LARGE SCALE GENOMIC DNA]</scope>
    <source>
        <strain evidence="3">ATCC 33774 / DSM 43861 / JCM 3304 / KCC A-0304 / NBRC 14216 / KM-6054</strain>
    </source>
</reference>
<dbReference type="EMBL" id="AP010968">
    <property type="protein sequence ID" value="BAJ30426.1"/>
    <property type="molecule type" value="Genomic_DNA"/>
</dbReference>
<dbReference type="HOGENOM" id="CLU_2193439_0_0_11"/>
<dbReference type="STRING" id="452652.KSE_46450"/>
<protein>
    <recommendedName>
        <fullName evidence="4">Bacteriocin</fullName>
    </recommendedName>
</protein>
<evidence type="ECO:0000313" key="3">
    <source>
        <dbReference type="Proteomes" id="UP000007076"/>
    </source>
</evidence>
<organism evidence="2 3">
    <name type="scientific">Kitasatospora setae (strain ATCC 33774 / DSM 43861 / JCM 3304 / KCC A-0304 / NBRC 14216 / KM-6054)</name>
    <name type="common">Streptomyces setae</name>
    <dbReference type="NCBI Taxonomy" id="452652"/>
    <lineage>
        <taxon>Bacteria</taxon>
        <taxon>Bacillati</taxon>
        <taxon>Actinomycetota</taxon>
        <taxon>Actinomycetes</taxon>
        <taxon>Kitasatosporales</taxon>
        <taxon>Streptomycetaceae</taxon>
        <taxon>Kitasatospora</taxon>
    </lineage>
</organism>
<dbReference type="AlphaFoldDB" id="E4NFZ6"/>
<feature type="signal peptide" evidence="1">
    <location>
        <begin position="1"/>
        <end position="29"/>
    </location>
</feature>
<dbReference type="Proteomes" id="UP000007076">
    <property type="component" value="Chromosome"/>
</dbReference>
<dbReference type="KEGG" id="ksk:KSE_46450"/>
<proteinExistence type="predicted"/>
<keyword evidence="3" id="KW-1185">Reference proteome</keyword>
<feature type="chain" id="PRO_5003184495" description="Bacteriocin" evidence="1">
    <location>
        <begin position="30"/>
        <end position="108"/>
    </location>
</feature>
<keyword evidence="1" id="KW-0732">Signal</keyword>
<name>E4NFZ6_KITSK</name>